<dbReference type="RefSeq" id="WP_081144265.1">
    <property type="nucleotide sequence ID" value="NZ_CP015897.1"/>
</dbReference>
<dbReference type="InterPro" id="IPR029261">
    <property type="entry name" value="Transposase_Znf"/>
</dbReference>
<gene>
    <name evidence="1" type="ORF">LL275_0872</name>
</gene>
<evidence type="ECO:0000313" key="2">
    <source>
        <dbReference type="Proteomes" id="UP000192085"/>
    </source>
</evidence>
<dbReference type="Pfam" id="PF01610">
    <property type="entry name" value="DDE_Tnp_ISL3"/>
    <property type="match status" value="1"/>
</dbReference>
<evidence type="ECO:0000313" key="1">
    <source>
        <dbReference type="EMBL" id="ARD98504.1"/>
    </source>
</evidence>
<organism evidence="1 2">
    <name type="scientific">Lactococcus lactis subsp. lactis</name>
    <name type="common">Streptococcus lactis</name>
    <dbReference type="NCBI Taxonomy" id="1360"/>
    <lineage>
        <taxon>Bacteria</taxon>
        <taxon>Bacillati</taxon>
        <taxon>Bacillota</taxon>
        <taxon>Bacilli</taxon>
        <taxon>Lactobacillales</taxon>
        <taxon>Streptococcaceae</taxon>
        <taxon>Lactococcus</taxon>
    </lineage>
</organism>
<accession>A0A1V0NEY2</accession>
<dbReference type="InterPro" id="IPR047951">
    <property type="entry name" value="Transpos_ISL3"/>
</dbReference>
<protein>
    <submittedName>
        <fullName evidence="1">Transposase</fullName>
    </submittedName>
</protein>
<dbReference type="Pfam" id="PF14690">
    <property type="entry name" value="Zn_ribbon_ISL3"/>
    <property type="match status" value="1"/>
</dbReference>
<dbReference type="AlphaFoldDB" id="A0A1V0NEY2"/>
<dbReference type="Proteomes" id="UP000192085">
    <property type="component" value="Chromosome"/>
</dbReference>
<dbReference type="PANTHER" id="PTHR33498:SF1">
    <property type="entry name" value="TRANSPOSASE FOR INSERTION SEQUENCE ELEMENT IS1557"/>
    <property type="match status" value="1"/>
</dbReference>
<dbReference type="InterPro" id="IPR002560">
    <property type="entry name" value="Transposase_DDE"/>
</dbReference>
<proteinExistence type="predicted"/>
<dbReference type="NCBIfam" id="NF033550">
    <property type="entry name" value="transpos_ISL3"/>
    <property type="match status" value="1"/>
</dbReference>
<reference evidence="1 2" key="1">
    <citation type="journal article" date="2017" name="BMC Genomics">
        <title>Comparative and functional genomics of the Lactococcus lactis taxon; insights into evolution and niche adaptation.</title>
        <authorList>
            <person name="Kelleher P."/>
            <person name="Bottacini F."/>
            <person name="Mahony J."/>
            <person name="Kilcawley K.N."/>
            <person name="van Sinderen D."/>
        </authorList>
    </citation>
    <scope>NUCLEOTIDE SEQUENCE [LARGE SCALE GENOMIC DNA]</scope>
    <source>
        <strain evidence="1 2">275</strain>
    </source>
</reference>
<name>A0A1V0NEY2_LACLL</name>
<sequence>MFDSIMKELFLQAQDWESETLMPLKKGKRYELKVTYKATFKACPHCHKSKFHKHGTMPRKVQLTEYLGSPCFLIIAIQRYKCCFCGKVSTPELPESLVAKGTKDSVLLKKEIILKLKSKQSISEAARDLKVSPYSFYRLLNQMPTKDHFSFLPEVLCIDEFKATGDCKGKMAFIAMDGQTHKLISLLDDRRLEHLVTYFLKFPRQVRLKVKMLVMDMNANYGALIKRCFPNAQLVTDRFHVVQQLTRAFNQLRVQEMKQFDTDSPQYRHLKYYWNYLLKNFDDCSENRFYSRSLRQWTSSHDLVLQLKAYTPVLDEAWEVLQAALTAFRKHDDQKFFEIIDELKEELLPETFVKKLQFLASKKASICLALHTPYSNGCVEGMNNKIKALKRVAFGFRRFSNFKKRIILMN</sequence>
<dbReference type="PANTHER" id="PTHR33498">
    <property type="entry name" value="TRANSPOSASE FOR INSERTION SEQUENCE ELEMENT IS1557"/>
    <property type="match status" value="1"/>
</dbReference>
<dbReference type="EMBL" id="CP015897">
    <property type="protein sequence ID" value="ARD98504.1"/>
    <property type="molecule type" value="Genomic_DNA"/>
</dbReference>